<evidence type="ECO:0008006" key="3">
    <source>
        <dbReference type="Google" id="ProtNLM"/>
    </source>
</evidence>
<proteinExistence type="predicted"/>
<reference evidence="2" key="1">
    <citation type="journal article" date="2019" name="Sci. Rep.">
        <title>Draft genome of Tanacetum cinerariifolium, the natural source of mosquito coil.</title>
        <authorList>
            <person name="Yamashiro T."/>
            <person name="Shiraishi A."/>
            <person name="Satake H."/>
            <person name="Nakayama K."/>
        </authorList>
    </citation>
    <scope>NUCLEOTIDE SEQUENCE</scope>
</reference>
<evidence type="ECO:0000313" key="2">
    <source>
        <dbReference type="EMBL" id="GEU51085.1"/>
    </source>
</evidence>
<sequence>MIFEDPPVDTSQTMSKKDLNNFFGLLYDEYYEGRNPNVSTFDNSDAPDTLGDTSSKIIIVDVDEAPQLDGNEFINPFSTPSSDEAESSSRKLDPLKMHTFYQPLPYEHQWTKAHPLEQILKDPSKAVMTRSKLFTNADMCVYALTVSLVEPSNIKEAMVDHG</sequence>
<name>A0A6L2KST3_TANCI</name>
<gene>
    <name evidence="2" type="ORF">Tci_023063</name>
</gene>
<dbReference type="EMBL" id="BKCJ010002812">
    <property type="protein sequence ID" value="GEU51085.1"/>
    <property type="molecule type" value="Genomic_DNA"/>
</dbReference>
<protein>
    <recommendedName>
        <fullName evidence="3">Gag-Pol polyprotein</fullName>
    </recommendedName>
</protein>
<feature type="region of interest" description="Disordered" evidence="1">
    <location>
        <begin position="70"/>
        <end position="91"/>
    </location>
</feature>
<evidence type="ECO:0000256" key="1">
    <source>
        <dbReference type="SAM" id="MobiDB-lite"/>
    </source>
</evidence>
<comment type="caution">
    <text evidence="2">The sequence shown here is derived from an EMBL/GenBank/DDBJ whole genome shotgun (WGS) entry which is preliminary data.</text>
</comment>
<organism evidence="2">
    <name type="scientific">Tanacetum cinerariifolium</name>
    <name type="common">Dalmatian daisy</name>
    <name type="synonym">Chrysanthemum cinerariifolium</name>
    <dbReference type="NCBI Taxonomy" id="118510"/>
    <lineage>
        <taxon>Eukaryota</taxon>
        <taxon>Viridiplantae</taxon>
        <taxon>Streptophyta</taxon>
        <taxon>Embryophyta</taxon>
        <taxon>Tracheophyta</taxon>
        <taxon>Spermatophyta</taxon>
        <taxon>Magnoliopsida</taxon>
        <taxon>eudicotyledons</taxon>
        <taxon>Gunneridae</taxon>
        <taxon>Pentapetalae</taxon>
        <taxon>asterids</taxon>
        <taxon>campanulids</taxon>
        <taxon>Asterales</taxon>
        <taxon>Asteraceae</taxon>
        <taxon>Asteroideae</taxon>
        <taxon>Anthemideae</taxon>
        <taxon>Anthemidinae</taxon>
        <taxon>Tanacetum</taxon>
    </lineage>
</organism>
<accession>A0A6L2KST3</accession>
<dbReference type="AlphaFoldDB" id="A0A6L2KST3"/>